<feature type="transmembrane region" description="Helical" evidence="1">
    <location>
        <begin position="7"/>
        <end position="30"/>
    </location>
</feature>
<keyword evidence="1" id="KW-1133">Transmembrane helix</keyword>
<feature type="transmembrane region" description="Helical" evidence="1">
    <location>
        <begin position="198"/>
        <end position="218"/>
    </location>
</feature>
<evidence type="ECO:0000256" key="1">
    <source>
        <dbReference type="SAM" id="Phobius"/>
    </source>
</evidence>
<dbReference type="Proteomes" id="UP000254400">
    <property type="component" value="Unassembled WGS sequence"/>
</dbReference>
<reference evidence="2 3" key="1">
    <citation type="submission" date="2018-06" db="EMBL/GenBank/DDBJ databases">
        <authorList>
            <consortium name="Pathogen Informatics"/>
            <person name="Doyle S."/>
        </authorList>
    </citation>
    <scope>NUCLEOTIDE SEQUENCE [LARGE SCALE GENOMIC DNA]</scope>
    <source>
        <strain evidence="2 3">NCTC10343</strain>
    </source>
</reference>
<dbReference type="RefSeq" id="WP_019687445.1">
    <property type="nucleotide sequence ID" value="NZ_CP036496.1"/>
</dbReference>
<evidence type="ECO:0000313" key="2">
    <source>
        <dbReference type="EMBL" id="SUA70014.1"/>
    </source>
</evidence>
<accession>A0A378XYV6</accession>
<evidence type="ECO:0000313" key="3">
    <source>
        <dbReference type="Proteomes" id="UP000254400"/>
    </source>
</evidence>
<dbReference type="EMBL" id="UGSC01000001">
    <property type="protein sequence ID" value="SUA70014.1"/>
    <property type="molecule type" value="Genomic_DNA"/>
</dbReference>
<dbReference type="GeneID" id="93346258"/>
<dbReference type="AlphaFoldDB" id="A0A378XYV6"/>
<sequence>MRYFWNAFKYLFTVSATPVSLLLLLIFNIRPFKKILEITGWTLNATNVETTTAAIDLAILVLLYNILGKVFSKFKKPVSIKFSIEDPKDPEGDLTVKYDSSTGLKKMKIKVSVDYKNNFLKFLSRLGSEHYIEVHWNNWFTFEIDEEISNSIGGATSVNKWSAPISLGNYDYQAKFDIPFYFTINNTLRRNGSIVPKLRFHSNFVLNYVMILLTYMWIDKKEQKIDVILLRE</sequence>
<proteinExistence type="predicted"/>
<protein>
    <submittedName>
        <fullName evidence="2">Uncharacterized protein</fullName>
    </submittedName>
</protein>
<keyword evidence="1" id="KW-0472">Membrane</keyword>
<organism evidence="2 3">
    <name type="scientific">Paenibacillus polymyxa</name>
    <name type="common">Bacillus polymyxa</name>
    <dbReference type="NCBI Taxonomy" id="1406"/>
    <lineage>
        <taxon>Bacteria</taxon>
        <taxon>Bacillati</taxon>
        <taxon>Bacillota</taxon>
        <taxon>Bacilli</taxon>
        <taxon>Bacillales</taxon>
        <taxon>Paenibacillaceae</taxon>
        <taxon>Paenibacillus</taxon>
    </lineage>
</organism>
<gene>
    <name evidence="2" type="ORF">NCTC10343_02883</name>
</gene>
<keyword evidence="1" id="KW-0812">Transmembrane</keyword>
<name>A0A378XYV6_PAEPO</name>
<feature type="transmembrane region" description="Helical" evidence="1">
    <location>
        <begin position="50"/>
        <end position="67"/>
    </location>
</feature>